<organism evidence="1 2">
    <name type="scientific">Chitinophaga tropicalis</name>
    <dbReference type="NCBI Taxonomy" id="2683588"/>
    <lineage>
        <taxon>Bacteria</taxon>
        <taxon>Pseudomonadati</taxon>
        <taxon>Bacteroidota</taxon>
        <taxon>Chitinophagia</taxon>
        <taxon>Chitinophagales</taxon>
        <taxon>Chitinophagaceae</taxon>
        <taxon>Chitinophaga</taxon>
    </lineage>
</organism>
<gene>
    <name evidence="1" type="ORF">GO493_29195</name>
</gene>
<reference evidence="1 2" key="1">
    <citation type="submission" date="2019-12" db="EMBL/GenBank/DDBJ databases">
        <title>Chitinophaga sp. strain ysch24 (GDMCC 1.1355), whole genome shotgun sequence.</title>
        <authorList>
            <person name="Zhang X."/>
        </authorList>
    </citation>
    <scope>NUCLEOTIDE SEQUENCE [LARGE SCALE GENOMIC DNA]</scope>
    <source>
        <strain evidence="2">ysch24</strain>
    </source>
</reference>
<dbReference type="Gene3D" id="3.60.20.10">
    <property type="entry name" value="Glutamine Phosphoribosylpyrophosphate, subunit 1, domain 1"/>
    <property type="match status" value="1"/>
</dbReference>
<dbReference type="Proteomes" id="UP000461730">
    <property type="component" value="Unassembled WGS sequence"/>
</dbReference>
<dbReference type="InterPro" id="IPR029055">
    <property type="entry name" value="Ntn_hydrolases_N"/>
</dbReference>
<keyword evidence="2" id="KW-1185">Reference proteome</keyword>
<dbReference type="EMBL" id="WRXN01000024">
    <property type="protein sequence ID" value="MVT12365.1"/>
    <property type="molecule type" value="Genomic_DNA"/>
</dbReference>
<protein>
    <submittedName>
        <fullName evidence="1">Uncharacterized protein</fullName>
    </submittedName>
</protein>
<evidence type="ECO:0000313" key="2">
    <source>
        <dbReference type="Proteomes" id="UP000461730"/>
    </source>
</evidence>
<sequence length="377" mass="42068">MTLIAHSTNFKVPFIVGDLLLSGEKKKTFVPPTINYDVSTLLNEPGRRFFPVDMAQKIYFVTPHLLLAMSGLVSEMKALLKELRQRCTYYSDLRPEHIHQFLQEYDLPKNFSESGFFMMLITPEENNKLQVSQFNSGQWAGLNTPIFSNLTSMGSGSSSYNRWASEDITFNTTATSGAPDYALNSNVCQVARALGIERATLATIKEGFGAGYELAFYTGSMFNKLDEIVYLIFECSYDDQGNMSNPILTKAMYYYYYPDILRITSLDILGAIEKVAGTSLEIYGQKIEVSTFDIPSLDIDANQSSDNLPIDLSFFTKRIGAAVVVTKKESSVFVCSFFNEGEEGFAEFKSGEYFTVSLPAGIMDQVRAGAKNAYSKI</sequence>
<comment type="caution">
    <text evidence="1">The sequence shown here is derived from an EMBL/GenBank/DDBJ whole genome shotgun (WGS) entry which is preliminary data.</text>
</comment>
<evidence type="ECO:0000313" key="1">
    <source>
        <dbReference type="EMBL" id="MVT12365.1"/>
    </source>
</evidence>
<dbReference type="RefSeq" id="WP_157309784.1">
    <property type="nucleotide sequence ID" value="NZ_WRXN01000024.1"/>
</dbReference>
<dbReference type="AlphaFoldDB" id="A0A7K1UEH0"/>
<accession>A0A7K1UEH0</accession>
<name>A0A7K1UEH0_9BACT</name>
<dbReference type="SUPFAM" id="SSF56235">
    <property type="entry name" value="N-terminal nucleophile aminohydrolases (Ntn hydrolases)"/>
    <property type="match status" value="1"/>
</dbReference>
<proteinExistence type="predicted"/>